<organism evidence="3 4">
    <name type="scientific">Chironomus riparius</name>
    <dbReference type="NCBI Taxonomy" id="315576"/>
    <lineage>
        <taxon>Eukaryota</taxon>
        <taxon>Metazoa</taxon>
        <taxon>Ecdysozoa</taxon>
        <taxon>Arthropoda</taxon>
        <taxon>Hexapoda</taxon>
        <taxon>Insecta</taxon>
        <taxon>Pterygota</taxon>
        <taxon>Neoptera</taxon>
        <taxon>Endopterygota</taxon>
        <taxon>Diptera</taxon>
        <taxon>Nematocera</taxon>
        <taxon>Chironomoidea</taxon>
        <taxon>Chironomidae</taxon>
        <taxon>Chironominae</taxon>
        <taxon>Chironomus</taxon>
    </lineage>
</organism>
<feature type="chain" id="PRO_5040402277" description="Apolipophorin-iii" evidence="2">
    <location>
        <begin position="17"/>
        <end position="184"/>
    </location>
</feature>
<keyword evidence="2" id="KW-0732">Signal</keyword>
<reference evidence="3" key="2">
    <citation type="submission" date="2022-10" db="EMBL/GenBank/DDBJ databases">
        <authorList>
            <consortium name="ENA_rothamsted_submissions"/>
            <consortium name="culmorum"/>
            <person name="King R."/>
        </authorList>
    </citation>
    <scope>NUCLEOTIDE SEQUENCE</scope>
</reference>
<evidence type="ECO:0008006" key="5">
    <source>
        <dbReference type="Google" id="ProtNLM"/>
    </source>
</evidence>
<keyword evidence="1" id="KW-0175">Coiled coil</keyword>
<reference evidence="3" key="1">
    <citation type="submission" date="2022-01" db="EMBL/GenBank/DDBJ databases">
        <authorList>
            <person name="King R."/>
        </authorList>
    </citation>
    <scope>NUCLEOTIDE SEQUENCE</scope>
</reference>
<feature type="coiled-coil region" evidence="1">
    <location>
        <begin position="24"/>
        <end position="51"/>
    </location>
</feature>
<gene>
    <name evidence="3" type="ORF">CHIRRI_LOCUS8603</name>
</gene>
<accession>A0A9N9RYG4</accession>
<dbReference type="GO" id="GO:0006869">
    <property type="term" value="P:lipid transport"/>
    <property type="evidence" value="ECO:0007669"/>
    <property type="project" value="InterPro"/>
</dbReference>
<dbReference type="Pfam" id="PF07464">
    <property type="entry name" value="ApoLp-III"/>
    <property type="match status" value="1"/>
</dbReference>
<feature type="signal peptide" evidence="2">
    <location>
        <begin position="1"/>
        <end position="16"/>
    </location>
</feature>
<sequence>MKCFIVIVCLVEIVLGAPAEQSIAEQTQQTIAKIQENAQEAVKKINTQLLEVSGASNNVDLLSRFQTGAESYAKNIKGVADQLSTQATENKQGVDAIIKNVATQLSESAAKLLANNDQTKVTQLRSTFQNVIDQADSLNTRLQTEGTNIQSIFADTLSKLYENTLSAAKNVAQQIDAAQAPKTT</sequence>
<protein>
    <recommendedName>
        <fullName evidence="5">Apolipophorin-iii</fullName>
    </recommendedName>
</protein>
<dbReference type="GO" id="GO:0005576">
    <property type="term" value="C:extracellular region"/>
    <property type="evidence" value="ECO:0007669"/>
    <property type="project" value="InterPro"/>
</dbReference>
<dbReference type="GO" id="GO:0008289">
    <property type="term" value="F:lipid binding"/>
    <property type="evidence" value="ECO:0007669"/>
    <property type="project" value="InterPro"/>
</dbReference>
<dbReference type="Gene3D" id="1.20.120.20">
    <property type="entry name" value="Apolipoprotein"/>
    <property type="match status" value="1"/>
</dbReference>
<proteinExistence type="predicted"/>
<evidence type="ECO:0000256" key="1">
    <source>
        <dbReference type="SAM" id="Coils"/>
    </source>
</evidence>
<dbReference type="AlphaFoldDB" id="A0A9N9RYG4"/>
<dbReference type="EMBL" id="OU895878">
    <property type="protein sequence ID" value="CAG9805734.1"/>
    <property type="molecule type" value="Genomic_DNA"/>
</dbReference>
<dbReference type="OrthoDB" id="7789132at2759"/>
<evidence type="ECO:0000256" key="2">
    <source>
        <dbReference type="SAM" id="SignalP"/>
    </source>
</evidence>
<dbReference type="InterPro" id="IPR010009">
    <property type="entry name" value="ApoLp-III"/>
</dbReference>
<evidence type="ECO:0000313" key="3">
    <source>
        <dbReference type="EMBL" id="CAG9805734.1"/>
    </source>
</evidence>
<name>A0A9N9RYG4_9DIPT</name>
<dbReference type="Proteomes" id="UP001153620">
    <property type="component" value="Chromosome 2"/>
</dbReference>
<keyword evidence="4" id="KW-1185">Reference proteome</keyword>
<evidence type="ECO:0000313" key="4">
    <source>
        <dbReference type="Proteomes" id="UP001153620"/>
    </source>
</evidence>